<protein>
    <submittedName>
        <fullName evidence="2">Uncharacterized protein</fullName>
    </submittedName>
</protein>
<dbReference type="EMBL" id="GBXM01047126">
    <property type="protein sequence ID" value="JAH61451.1"/>
    <property type="molecule type" value="Transcribed_RNA"/>
</dbReference>
<evidence type="ECO:0000313" key="2">
    <source>
        <dbReference type="EMBL" id="JAH61451.1"/>
    </source>
</evidence>
<sequence length="46" mass="5666">MHTHGQLHMSFYFLCACNHCLLFLFLFLCVYHGFMYCYIYEDCWSL</sequence>
<dbReference type="AlphaFoldDB" id="A0A0E9U6J0"/>
<organism evidence="2">
    <name type="scientific">Anguilla anguilla</name>
    <name type="common">European freshwater eel</name>
    <name type="synonym">Muraena anguilla</name>
    <dbReference type="NCBI Taxonomy" id="7936"/>
    <lineage>
        <taxon>Eukaryota</taxon>
        <taxon>Metazoa</taxon>
        <taxon>Chordata</taxon>
        <taxon>Craniata</taxon>
        <taxon>Vertebrata</taxon>
        <taxon>Euteleostomi</taxon>
        <taxon>Actinopterygii</taxon>
        <taxon>Neopterygii</taxon>
        <taxon>Teleostei</taxon>
        <taxon>Anguilliformes</taxon>
        <taxon>Anguillidae</taxon>
        <taxon>Anguilla</taxon>
    </lineage>
</organism>
<evidence type="ECO:0000256" key="1">
    <source>
        <dbReference type="SAM" id="Phobius"/>
    </source>
</evidence>
<keyword evidence="1" id="KW-1133">Transmembrane helix</keyword>
<keyword evidence="1" id="KW-0472">Membrane</keyword>
<proteinExistence type="predicted"/>
<name>A0A0E9U6J0_ANGAN</name>
<keyword evidence="1" id="KW-0812">Transmembrane</keyword>
<feature type="transmembrane region" description="Helical" evidence="1">
    <location>
        <begin position="12"/>
        <end position="34"/>
    </location>
</feature>
<reference evidence="2" key="2">
    <citation type="journal article" date="2015" name="Fish Shellfish Immunol.">
        <title>Early steps in the European eel (Anguilla anguilla)-Vibrio vulnificus interaction in the gills: Role of the RtxA13 toxin.</title>
        <authorList>
            <person name="Callol A."/>
            <person name="Pajuelo D."/>
            <person name="Ebbesson L."/>
            <person name="Teles M."/>
            <person name="MacKenzie S."/>
            <person name="Amaro C."/>
        </authorList>
    </citation>
    <scope>NUCLEOTIDE SEQUENCE</scope>
</reference>
<reference evidence="2" key="1">
    <citation type="submission" date="2014-11" db="EMBL/GenBank/DDBJ databases">
        <authorList>
            <person name="Amaro Gonzalez C."/>
        </authorList>
    </citation>
    <scope>NUCLEOTIDE SEQUENCE</scope>
</reference>
<accession>A0A0E9U6J0</accession>